<reference evidence="3" key="1">
    <citation type="journal article" date="2006" name="PLoS Biol.">
        <title>Macronuclear genome sequence of the ciliate Tetrahymena thermophila, a model eukaryote.</title>
        <authorList>
            <person name="Eisen J.A."/>
            <person name="Coyne R.S."/>
            <person name="Wu M."/>
            <person name="Wu D."/>
            <person name="Thiagarajan M."/>
            <person name="Wortman J.R."/>
            <person name="Badger J.H."/>
            <person name="Ren Q."/>
            <person name="Amedeo P."/>
            <person name="Jones K.M."/>
            <person name="Tallon L.J."/>
            <person name="Delcher A.L."/>
            <person name="Salzberg S.L."/>
            <person name="Silva J.C."/>
            <person name="Haas B.J."/>
            <person name="Majoros W.H."/>
            <person name="Farzad M."/>
            <person name="Carlton J.M."/>
            <person name="Smith R.K. Jr."/>
            <person name="Garg J."/>
            <person name="Pearlman R.E."/>
            <person name="Karrer K.M."/>
            <person name="Sun L."/>
            <person name="Manning G."/>
            <person name="Elde N.C."/>
            <person name="Turkewitz A.P."/>
            <person name="Asai D.J."/>
            <person name="Wilkes D.E."/>
            <person name="Wang Y."/>
            <person name="Cai H."/>
            <person name="Collins K."/>
            <person name="Stewart B.A."/>
            <person name="Lee S.R."/>
            <person name="Wilamowska K."/>
            <person name="Weinberg Z."/>
            <person name="Ruzzo W.L."/>
            <person name="Wloga D."/>
            <person name="Gaertig J."/>
            <person name="Frankel J."/>
            <person name="Tsao C.-C."/>
            <person name="Gorovsky M.A."/>
            <person name="Keeling P.J."/>
            <person name="Waller R.F."/>
            <person name="Patron N.J."/>
            <person name="Cherry J.M."/>
            <person name="Stover N.A."/>
            <person name="Krieger C.J."/>
            <person name="del Toro C."/>
            <person name="Ryder H.F."/>
            <person name="Williamson S.C."/>
            <person name="Barbeau R.A."/>
            <person name="Hamilton E.P."/>
            <person name="Orias E."/>
        </authorList>
    </citation>
    <scope>NUCLEOTIDE SEQUENCE [LARGE SCALE GENOMIC DNA]</scope>
    <source>
        <strain evidence="3">SB210</strain>
    </source>
</reference>
<dbReference type="AlphaFoldDB" id="I7MD52"/>
<dbReference type="GeneID" id="7837438"/>
<dbReference type="SUPFAM" id="SSF50978">
    <property type="entry name" value="WD40 repeat-like"/>
    <property type="match status" value="1"/>
</dbReference>
<dbReference type="Proteomes" id="UP000009168">
    <property type="component" value="Unassembled WGS sequence"/>
</dbReference>
<evidence type="ECO:0000313" key="2">
    <source>
        <dbReference type="EMBL" id="EAR85512.1"/>
    </source>
</evidence>
<gene>
    <name evidence="2" type="ORF">TTHERM_00442620</name>
</gene>
<dbReference type="Gene3D" id="2.130.10.10">
    <property type="entry name" value="YVTN repeat-like/Quinoprotein amine dehydrogenase"/>
    <property type="match status" value="2"/>
</dbReference>
<sequence length="484" mass="55323">MSSKELKKKIQEQFAVCEQQFIKAIEHTKKRIVEQIDQFQKEKLNSINQSLLSFISQIRYGDHDKKMEYHILSSINQMNQKFPEFQKILKAQIRIPLREAMKKIEFDLPKLEILPVSFNLQHKKSLAQTSAQLAENQAINCVTSLPLSRIAAVVNTKIKVMDINQEKILASLVAHTERITSLNYFNIKRQVNISDTISLSQKMKQSSKKANRKHSAQQSSSKLHTHQQDLQSHNNRSQSLEHEDLSSQNISYPQAEKKIISEQVLISTSLDKRCQIMNIGDYSLINTIKLNKQGHNVIQISEREILIQQIDGFSTFIDMKKKTGEFKFTQQILRCAYSQQYKTVVLHTKNKITTINKRTMRIISTFAGPSESFYLKILDKQIIIIDTNGIIIQDLQSGKIEKQKVLGLQSPICSLTDLNDGSHVAVITLKNEVAVIDYLNMKTLSVLNLGGKSGARSITYMNDGQNFAINTVDNKIKLWTFSKD</sequence>
<dbReference type="OMA" id="QILRCAY"/>
<organism evidence="2 3">
    <name type="scientific">Tetrahymena thermophila (strain SB210)</name>
    <dbReference type="NCBI Taxonomy" id="312017"/>
    <lineage>
        <taxon>Eukaryota</taxon>
        <taxon>Sar</taxon>
        <taxon>Alveolata</taxon>
        <taxon>Ciliophora</taxon>
        <taxon>Intramacronucleata</taxon>
        <taxon>Oligohymenophorea</taxon>
        <taxon>Hymenostomatida</taxon>
        <taxon>Tetrahymenina</taxon>
        <taxon>Tetrahymenidae</taxon>
        <taxon>Tetrahymena</taxon>
    </lineage>
</organism>
<feature type="region of interest" description="Disordered" evidence="1">
    <location>
        <begin position="202"/>
        <end position="247"/>
    </location>
</feature>
<keyword evidence="3" id="KW-1185">Reference proteome</keyword>
<feature type="compositionally biased region" description="Basic residues" evidence="1">
    <location>
        <begin position="205"/>
        <end position="215"/>
    </location>
</feature>
<dbReference type="KEGG" id="tet:TTHERM_00442620"/>
<dbReference type="EMBL" id="GG662665">
    <property type="protein sequence ID" value="EAR85512.1"/>
    <property type="molecule type" value="Genomic_DNA"/>
</dbReference>
<dbReference type="InterPro" id="IPR036322">
    <property type="entry name" value="WD40_repeat_dom_sf"/>
</dbReference>
<name>I7MD52_TETTS</name>
<proteinExistence type="predicted"/>
<feature type="compositionally biased region" description="Polar residues" evidence="1">
    <location>
        <begin position="216"/>
        <end position="238"/>
    </location>
</feature>
<evidence type="ECO:0000256" key="1">
    <source>
        <dbReference type="SAM" id="MobiDB-lite"/>
    </source>
</evidence>
<protein>
    <recommendedName>
        <fullName evidence="4">WD domain, G-beta repeat protein</fullName>
    </recommendedName>
</protein>
<accession>I7MD52</accession>
<evidence type="ECO:0000313" key="3">
    <source>
        <dbReference type="Proteomes" id="UP000009168"/>
    </source>
</evidence>
<dbReference type="RefSeq" id="XP_001033175.1">
    <property type="nucleotide sequence ID" value="XM_001033175.3"/>
</dbReference>
<dbReference type="HOGENOM" id="CLU_564431_0_0_1"/>
<dbReference type="InterPro" id="IPR015943">
    <property type="entry name" value="WD40/YVTN_repeat-like_dom_sf"/>
</dbReference>
<dbReference type="InParanoid" id="I7MD52"/>
<evidence type="ECO:0008006" key="4">
    <source>
        <dbReference type="Google" id="ProtNLM"/>
    </source>
</evidence>